<reference evidence="1" key="1">
    <citation type="submission" date="2022-07" db="EMBL/GenBank/DDBJ databases">
        <title>Genome Sequence of Lecanicillium saksenae.</title>
        <authorList>
            <person name="Buettner E."/>
        </authorList>
    </citation>
    <scope>NUCLEOTIDE SEQUENCE</scope>
    <source>
        <strain evidence="1">VT-O1</strain>
    </source>
</reference>
<organism evidence="1 2">
    <name type="scientific">Lecanicillium saksenae</name>
    <dbReference type="NCBI Taxonomy" id="468837"/>
    <lineage>
        <taxon>Eukaryota</taxon>
        <taxon>Fungi</taxon>
        <taxon>Dikarya</taxon>
        <taxon>Ascomycota</taxon>
        <taxon>Pezizomycotina</taxon>
        <taxon>Sordariomycetes</taxon>
        <taxon>Hypocreomycetidae</taxon>
        <taxon>Hypocreales</taxon>
        <taxon>Cordycipitaceae</taxon>
        <taxon>Lecanicillium</taxon>
    </lineage>
</organism>
<protein>
    <submittedName>
        <fullName evidence="1">Uncharacterized protein</fullName>
    </submittedName>
</protein>
<proteinExistence type="predicted"/>
<name>A0ACC1QQ74_9HYPO</name>
<sequence length="181" mass="19731">MSNTPINLYGSSYPVAGAALETLTTLLNKGQETASAGSLPSARLYENMAPLTTQVQYVCNIVRNLVGRTTGQDLASAWEDDATLSTFEDMHARIAAARKLVEEADENVVNSKANETFTMKTNTYGTVHVCVHTAVSTHILPYLFFYLGNTYGILRKEGVPLQMMDYMGAFNNIALQNPGVL</sequence>
<comment type="caution">
    <text evidence="1">The sequence shown here is derived from an EMBL/GenBank/DDBJ whole genome shotgun (WGS) entry which is preliminary data.</text>
</comment>
<dbReference type="Proteomes" id="UP001148737">
    <property type="component" value="Unassembled WGS sequence"/>
</dbReference>
<dbReference type="EMBL" id="JANAKD010001095">
    <property type="protein sequence ID" value="KAJ3483483.1"/>
    <property type="molecule type" value="Genomic_DNA"/>
</dbReference>
<gene>
    <name evidence="1" type="ORF">NLG97_g7297</name>
</gene>
<keyword evidence="2" id="KW-1185">Reference proteome</keyword>
<evidence type="ECO:0000313" key="2">
    <source>
        <dbReference type="Proteomes" id="UP001148737"/>
    </source>
</evidence>
<accession>A0ACC1QQ74</accession>
<evidence type="ECO:0000313" key="1">
    <source>
        <dbReference type="EMBL" id="KAJ3483483.1"/>
    </source>
</evidence>